<reference evidence="1 2" key="1">
    <citation type="submission" date="2016-03" db="EMBL/GenBank/DDBJ databases">
        <authorList>
            <person name="Sant'Anna F.H."/>
            <person name="Ambrosini A."/>
            <person name="Souza R."/>
            <person name="Bach E."/>
            <person name="Fernandes G."/>
            <person name="Balsanelli E."/>
            <person name="Baura V.A."/>
            <person name="Souza E.M."/>
            <person name="Passaglia L."/>
        </authorList>
    </citation>
    <scope>NUCLEOTIDE SEQUENCE [LARGE SCALE GENOMIC DNA]</scope>
    <source>
        <strain evidence="1 2">P26E</strain>
    </source>
</reference>
<proteinExistence type="predicted"/>
<comment type="caution">
    <text evidence="1">The sequence shown here is derived from an EMBL/GenBank/DDBJ whole genome shotgun (WGS) entry which is preliminary data.</text>
</comment>
<sequence length="442" mass="48982">MNYLILSRVSWEEYPYKRLLDLLPERADICFAGGMTPEQQACSGIRPVALTELNTWDGGSFTLLVSSPYWLPDVLALQPAYTVALLEPCPEGENEIMWEKYSALLAARADLVGTVSERLYLEQNLCRPRVVYLSGDYPLSCGLLRRGERLFFLSDYEEVWTRALTGLWQPACSGAGDWLVIQRRLRADFYVSMCGKMPHQPTVHYLAATYLYLLGDEAAERYLAKSFELMLLHDYTDCLHSHYRFFSAIEAKKGNLALAVAQYEITAFTEEERSTAVQMRRWLDSGDSGLLQAELYRVNEDVAEAIRVLENLSCPEAQPLLLQNYIASFQWEKALQLQRLAALSSSEAGVIPLPGGAVLQGGGMPPASTALLAGTEIPSYGGVQLPVIEGTMHLLHGRRHAAIRSFLRVAGAGGEARTLFAEMADLEEAAGRLKGGADDEQG</sequence>
<evidence type="ECO:0000313" key="1">
    <source>
        <dbReference type="EMBL" id="OKP82824.1"/>
    </source>
</evidence>
<protein>
    <recommendedName>
        <fullName evidence="3">DUF3880 domain-containing protein</fullName>
    </recommendedName>
</protein>
<accession>A0ABX3ELD6</accession>
<keyword evidence="2" id="KW-1185">Reference proteome</keyword>
<dbReference type="Proteomes" id="UP000186058">
    <property type="component" value="Unassembled WGS sequence"/>
</dbReference>
<organism evidence="1 2">
    <name type="scientific">Paenibacillus helianthi</name>
    <dbReference type="NCBI Taxonomy" id="1349432"/>
    <lineage>
        <taxon>Bacteria</taxon>
        <taxon>Bacillati</taxon>
        <taxon>Bacillota</taxon>
        <taxon>Bacilli</taxon>
        <taxon>Bacillales</taxon>
        <taxon>Paenibacillaceae</taxon>
        <taxon>Paenibacillus</taxon>
    </lineage>
</organism>
<name>A0ABX3ELD6_9BACL</name>
<evidence type="ECO:0008006" key="3">
    <source>
        <dbReference type="Google" id="ProtNLM"/>
    </source>
</evidence>
<dbReference type="RefSeq" id="WP_074083792.1">
    <property type="nucleotide sequence ID" value="NZ_LVWI01000065.1"/>
</dbReference>
<gene>
    <name evidence="1" type="ORF">A3844_23315</name>
</gene>
<evidence type="ECO:0000313" key="2">
    <source>
        <dbReference type="Proteomes" id="UP000186058"/>
    </source>
</evidence>
<dbReference type="EMBL" id="LVWI01000065">
    <property type="protein sequence ID" value="OKP82824.1"/>
    <property type="molecule type" value="Genomic_DNA"/>
</dbReference>